<feature type="region of interest" description="Disordered" evidence="1">
    <location>
        <begin position="1"/>
        <end position="149"/>
    </location>
</feature>
<feature type="compositionally biased region" description="Low complexity" evidence="1">
    <location>
        <begin position="133"/>
        <end position="149"/>
    </location>
</feature>
<reference evidence="2" key="1">
    <citation type="submission" date="2020-02" db="EMBL/GenBank/DDBJ databases">
        <authorList>
            <person name="Meier V. D."/>
        </authorList>
    </citation>
    <scope>NUCLEOTIDE SEQUENCE</scope>
    <source>
        <strain evidence="2">AVDCRST_MAG57</strain>
    </source>
</reference>
<dbReference type="EMBL" id="CADCTI010000023">
    <property type="protein sequence ID" value="CAA9213147.1"/>
    <property type="molecule type" value="Genomic_DNA"/>
</dbReference>
<evidence type="ECO:0000256" key="1">
    <source>
        <dbReference type="SAM" id="MobiDB-lite"/>
    </source>
</evidence>
<feature type="compositionally biased region" description="Low complexity" evidence="1">
    <location>
        <begin position="69"/>
        <end position="87"/>
    </location>
</feature>
<protein>
    <submittedName>
        <fullName evidence="2">Uncharacterized protein</fullName>
    </submittedName>
</protein>
<sequence>GKDRARQQQLHGLARRALPRGRFRAHDRSRVASGTAAGLEDREGVHPRPVPRALAHPGAQRPPARRRPAGPTGRRPRPQGAGRLQRPPGRRRARDPVLRRSRVRRGRQQPAERVVAQRSRHADVAPPRRRSEPGGTRPRPAAGGARRRL</sequence>
<evidence type="ECO:0000313" key="2">
    <source>
        <dbReference type="EMBL" id="CAA9213147.1"/>
    </source>
</evidence>
<proteinExistence type="predicted"/>
<feature type="compositionally biased region" description="Basic residues" evidence="1">
    <location>
        <begin position="88"/>
        <end position="107"/>
    </location>
</feature>
<accession>A0A6J4H4U6</accession>
<name>A0A6J4H4U6_9ACTN</name>
<feature type="compositionally biased region" description="Basic residues" evidence="1">
    <location>
        <begin position="13"/>
        <end position="23"/>
    </location>
</feature>
<feature type="non-terminal residue" evidence="2">
    <location>
        <position position="149"/>
    </location>
</feature>
<gene>
    <name evidence="2" type="ORF">AVDCRST_MAG57-189</name>
</gene>
<dbReference type="AlphaFoldDB" id="A0A6J4H4U6"/>
<feature type="non-terminal residue" evidence="2">
    <location>
        <position position="1"/>
    </location>
</feature>
<organism evidence="2">
    <name type="scientific">uncultured Blastococcus sp</name>
    <dbReference type="NCBI Taxonomy" id="217144"/>
    <lineage>
        <taxon>Bacteria</taxon>
        <taxon>Bacillati</taxon>
        <taxon>Actinomycetota</taxon>
        <taxon>Actinomycetes</taxon>
        <taxon>Geodermatophilales</taxon>
        <taxon>Geodermatophilaceae</taxon>
        <taxon>Blastococcus</taxon>
        <taxon>environmental samples</taxon>
    </lineage>
</organism>